<dbReference type="NCBIfam" id="NF045670">
    <property type="entry name" value="quin_L_LdhH"/>
    <property type="match status" value="1"/>
</dbReference>
<keyword evidence="4" id="KW-0677">Repeat</keyword>
<dbReference type="Gene3D" id="1.10.1060.10">
    <property type="entry name" value="Alpha-helical ferredoxin"/>
    <property type="match status" value="1"/>
</dbReference>
<dbReference type="Proteomes" id="UP000002892">
    <property type="component" value="Chromosome"/>
</dbReference>
<dbReference type="GO" id="GO:0016491">
    <property type="term" value="F:oxidoreductase activity"/>
    <property type="evidence" value="ECO:0007669"/>
    <property type="project" value="UniProtKB-ARBA"/>
</dbReference>
<dbReference type="RefSeq" id="WP_014828078.1">
    <property type="nucleotide sequence ID" value="NC_018068.1"/>
</dbReference>
<dbReference type="InterPro" id="IPR017896">
    <property type="entry name" value="4Fe4S_Fe-S-bd"/>
</dbReference>
<evidence type="ECO:0000313" key="9">
    <source>
        <dbReference type="EMBL" id="AFM42087.1"/>
    </source>
</evidence>
<dbReference type="eggNOG" id="COG1139">
    <property type="taxonomic scope" value="Bacteria"/>
</dbReference>
<dbReference type="HOGENOM" id="CLU_023081_5_0_9"/>
<dbReference type="InterPro" id="IPR017900">
    <property type="entry name" value="4Fe4S_Fe_S_CS"/>
</dbReference>
<evidence type="ECO:0000256" key="7">
    <source>
        <dbReference type="ARBA" id="ARBA00023014"/>
    </source>
</evidence>
<keyword evidence="3" id="KW-0479">Metal-binding</keyword>
<evidence type="ECO:0000256" key="2">
    <source>
        <dbReference type="ARBA" id="ARBA00022485"/>
    </source>
</evidence>
<dbReference type="PROSITE" id="PS51379">
    <property type="entry name" value="4FE4S_FER_2"/>
    <property type="match status" value="2"/>
</dbReference>
<dbReference type="AlphaFoldDB" id="I4D8G3"/>
<organism evidence="9 10">
    <name type="scientific">Desulfosporosinus acidiphilus (strain DSM 22704 / JCM 16185 / SJ4)</name>
    <dbReference type="NCBI Taxonomy" id="646529"/>
    <lineage>
        <taxon>Bacteria</taxon>
        <taxon>Bacillati</taxon>
        <taxon>Bacillota</taxon>
        <taxon>Clostridia</taxon>
        <taxon>Eubacteriales</taxon>
        <taxon>Desulfitobacteriaceae</taxon>
        <taxon>Desulfosporosinus</taxon>
    </lineage>
</organism>
<keyword evidence="1" id="KW-0813">Transport</keyword>
<dbReference type="PANTHER" id="PTHR47153:SF2">
    <property type="entry name" value="LACTATE UTILIZATION PROTEIN B"/>
    <property type="match status" value="1"/>
</dbReference>
<dbReference type="GO" id="GO:0006089">
    <property type="term" value="P:lactate metabolic process"/>
    <property type="evidence" value="ECO:0007669"/>
    <property type="project" value="InterPro"/>
</dbReference>
<dbReference type="Gene3D" id="3.40.50.10420">
    <property type="entry name" value="NagB/RpiA/CoA transferase-like"/>
    <property type="match status" value="1"/>
</dbReference>
<evidence type="ECO:0000259" key="8">
    <source>
        <dbReference type="PROSITE" id="PS51379"/>
    </source>
</evidence>
<reference evidence="9 10" key="1">
    <citation type="journal article" date="2012" name="J. Bacteriol.">
        <title>Complete genome sequences of Desulfosporosinus orientis DSM765T, Desulfosporosinus youngiae DSM17734T, Desulfosporosinus meridiei DSM13257T, and Desulfosporosinus acidiphilus DSM22704T.</title>
        <authorList>
            <person name="Pester M."/>
            <person name="Brambilla E."/>
            <person name="Alazard D."/>
            <person name="Rattei T."/>
            <person name="Weinmaier T."/>
            <person name="Han J."/>
            <person name="Lucas S."/>
            <person name="Lapidus A."/>
            <person name="Cheng J.F."/>
            <person name="Goodwin L."/>
            <person name="Pitluck S."/>
            <person name="Peters L."/>
            <person name="Ovchinnikova G."/>
            <person name="Teshima H."/>
            <person name="Detter J.C."/>
            <person name="Han C.S."/>
            <person name="Tapia R."/>
            <person name="Land M.L."/>
            <person name="Hauser L."/>
            <person name="Kyrpides N.C."/>
            <person name="Ivanova N.N."/>
            <person name="Pagani I."/>
            <person name="Huntmann M."/>
            <person name="Wei C.L."/>
            <person name="Davenport K.W."/>
            <person name="Daligault H."/>
            <person name="Chain P.S."/>
            <person name="Chen A."/>
            <person name="Mavromatis K."/>
            <person name="Markowitz V."/>
            <person name="Szeto E."/>
            <person name="Mikhailova N."/>
            <person name="Pati A."/>
            <person name="Wagner M."/>
            <person name="Woyke T."/>
            <person name="Ollivier B."/>
            <person name="Klenk H.P."/>
            <person name="Spring S."/>
            <person name="Loy A."/>
        </authorList>
    </citation>
    <scope>NUCLEOTIDE SEQUENCE [LARGE SCALE GENOMIC DNA]</scope>
    <source>
        <strain evidence="10">DSM 22704 / JCM 16185 / SJ4</strain>
    </source>
</reference>
<dbReference type="InterPro" id="IPR003741">
    <property type="entry name" value="LUD_dom"/>
</dbReference>
<sequence>MADKQFKKKISDALENDVLRGALGRFGDTYITAREKAYEGYDFPSIRENIVKVKSYAASHLDEMIDQFEKAATARGAKVFRAASGEDAKKYISDLAKQQGVKRVVKSKSMASEEISLNKALMAEGIDVQESDLGEWILQLAGQHPSHMVMPAIHMTKEEVADVFSGHLDRVSQPVITELVKTARVELRKKFLEADMGISGANMAIAETGTLMMVTNEGNARLTSTLPRVHVFLVGIEKLVPKFEDATHILQALPRSATAQQITSYVTMVTGPTPAYYQDGSVKDKEFHIILMDNGRRKMYNDPKFKKTFQCIRCASCLNVCPAFQLVGGHVYGHIYTGGIGTILTNFLNSENDAKNPQNLCLQCGKCSEVCPGNLDIPEMILELRNRMGEKQGLPFTQKFALDVVSNRRLFHSLLRVASKAQKPFTKGQPVIRHLPLFLSGMTEKKSLPAVADIPFRDVFKTIKQDVKSPKGKVALYSGCLIDFVYPRIGEGVISALNEKGYEVVFPEGQSCCGAPATYMGDRNNARKLAKMNIEALDAENVDYVVSACPTCTHALKDSFLELVEDDPALAARAAELSRKSFDFSKLLSDLGGLEPGGDGVPLKVTYHDSCHLKRKMGVFAEQRKLLSDTKGVELIEMKESDRCCGFAGSYSIKFPELSEPILERKLNNIEETGAEVVAVDCPGCLMQISGGLDKRNPNIKVIHTAELLFEKRNKKKQKGNKK</sequence>
<dbReference type="PANTHER" id="PTHR47153">
    <property type="entry name" value="LACTATE UTILIZATION PROTEIN B"/>
    <property type="match status" value="1"/>
</dbReference>
<dbReference type="InterPro" id="IPR037171">
    <property type="entry name" value="NagB/RpiA_transferase-like"/>
</dbReference>
<accession>I4D8G3</accession>
<keyword evidence="5" id="KW-0249">Electron transport</keyword>
<dbReference type="KEGG" id="dai:Desaci_3183"/>
<evidence type="ECO:0000256" key="3">
    <source>
        <dbReference type="ARBA" id="ARBA00022723"/>
    </source>
</evidence>
<dbReference type="Pfam" id="PF13183">
    <property type="entry name" value="Fer4_8"/>
    <property type="match status" value="1"/>
</dbReference>
<feature type="domain" description="4Fe-4S ferredoxin-type" evidence="8">
    <location>
        <begin position="351"/>
        <end position="380"/>
    </location>
</feature>
<evidence type="ECO:0000313" key="10">
    <source>
        <dbReference type="Proteomes" id="UP000002892"/>
    </source>
</evidence>
<dbReference type="GO" id="GO:0051539">
    <property type="term" value="F:4 iron, 4 sulfur cluster binding"/>
    <property type="evidence" value="ECO:0007669"/>
    <property type="project" value="UniProtKB-KW"/>
</dbReference>
<dbReference type="SUPFAM" id="SSF46548">
    <property type="entry name" value="alpha-helical ferredoxin"/>
    <property type="match status" value="1"/>
</dbReference>
<dbReference type="EMBL" id="CP003639">
    <property type="protein sequence ID" value="AFM42087.1"/>
    <property type="molecule type" value="Genomic_DNA"/>
</dbReference>
<evidence type="ECO:0000256" key="5">
    <source>
        <dbReference type="ARBA" id="ARBA00022982"/>
    </source>
</evidence>
<gene>
    <name evidence="9" type="ordered locus">Desaci_3183</name>
</gene>
<protein>
    <recommendedName>
        <fullName evidence="8">4Fe-4S ferredoxin-type domain-containing protein</fullName>
    </recommendedName>
</protein>
<dbReference type="STRING" id="646529.Desaci_3183"/>
<dbReference type="Pfam" id="PF02589">
    <property type="entry name" value="LUD_dom"/>
    <property type="match status" value="1"/>
</dbReference>
<keyword evidence="10" id="KW-1185">Reference proteome</keyword>
<dbReference type="InterPro" id="IPR024185">
    <property type="entry name" value="FTHF_cligase-like_sf"/>
</dbReference>
<dbReference type="SUPFAM" id="SSF100950">
    <property type="entry name" value="NagB/RpiA/CoA transferase-like"/>
    <property type="match status" value="1"/>
</dbReference>
<evidence type="ECO:0000256" key="4">
    <source>
        <dbReference type="ARBA" id="ARBA00022737"/>
    </source>
</evidence>
<name>I4D8G3_DESAJ</name>
<dbReference type="GO" id="GO:0046872">
    <property type="term" value="F:metal ion binding"/>
    <property type="evidence" value="ECO:0007669"/>
    <property type="project" value="UniProtKB-KW"/>
</dbReference>
<keyword evidence="2" id="KW-0004">4Fe-4S</keyword>
<keyword evidence="7" id="KW-0411">Iron-sulfur</keyword>
<dbReference type="Pfam" id="PF02754">
    <property type="entry name" value="CCG"/>
    <property type="match status" value="2"/>
</dbReference>
<feature type="domain" description="4Fe-4S ferredoxin-type" evidence="8">
    <location>
        <begin position="301"/>
        <end position="329"/>
    </location>
</feature>
<dbReference type="PROSITE" id="PS00198">
    <property type="entry name" value="4FE4S_FER_1"/>
    <property type="match status" value="1"/>
</dbReference>
<dbReference type="InterPro" id="IPR004017">
    <property type="entry name" value="Cys_rich_dom"/>
</dbReference>
<proteinExistence type="predicted"/>
<evidence type="ECO:0000256" key="1">
    <source>
        <dbReference type="ARBA" id="ARBA00022448"/>
    </source>
</evidence>
<dbReference type="InterPro" id="IPR009051">
    <property type="entry name" value="Helical_ferredxn"/>
</dbReference>
<dbReference type="eggNOG" id="COG0247">
    <property type="taxonomic scope" value="Bacteria"/>
</dbReference>
<dbReference type="InterPro" id="IPR004452">
    <property type="entry name" value="LutB/LldF"/>
</dbReference>
<keyword evidence="6" id="KW-0408">Iron</keyword>
<dbReference type="OrthoDB" id="5241828at2"/>
<dbReference type="InterPro" id="IPR054704">
    <property type="entry name" value="Quin_L_LdhH-like"/>
</dbReference>
<evidence type="ECO:0000256" key="6">
    <source>
        <dbReference type="ARBA" id="ARBA00023004"/>
    </source>
</evidence>